<dbReference type="GO" id="GO:0006406">
    <property type="term" value="P:mRNA export from nucleus"/>
    <property type="evidence" value="ECO:0007669"/>
    <property type="project" value="TreeGrafter"/>
</dbReference>
<dbReference type="InterPro" id="IPR057974">
    <property type="entry name" value="NUA/TPR/MLP1-2-like_dom"/>
</dbReference>
<dbReference type="Gene3D" id="1.10.287.1490">
    <property type="match status" value="3"/>
</dbReference>
<dbReference type="GO" id="GO:0006606">
    <property type="term" value="P:protein import into nucleus"/>
    <property type="evidence" value="ECO:0007669"/>
    <property type="project" value="InterPro"/>
</dbReference>
<feature type="compositionally biased region" description="Polar residues" evidence="7">
    <location>
        <begin position="1853"/>
        <end position="1869"/>
    </location>
</feature>
<gene>
    <name evidence="11" type="ORF">FSP39_001828</name>
</gene>
<name>A0AA89BVQ8_PINIB</name>
<evidence type="ECO:0000256" key="2">
    <source>
        <dbReference type="ARBA" id="ARBA00005274"/>
    </source>
</evidence>
<dbReference type="PANTHER" id="PTHR18898">
    <property type="entry name" value="NUCLEOPROTEIN TPR-RELATED"/>
    <property type="match status" value="1"/>
</dbReference>
<feature type="region of interest" description="Disordered" evidence="7">
    <location>
        <begin position="1449"/>
        <end position="1697"/>
    </location>
</feature>
<feature type="coiled-coil region" evidence="6">
    <location>
        <begin position="401"/>
        <end position="498"/>
    </location>
</feature>
<evidence type="ECO:0000256" key="3">
    <source>
        <dbReference type="ARBA" id="ARBA00019789"/>
    </source>
</evidence>
<dbReference type="GO" id="GO:0017056">
    <property type="term" value="F:structural constituent of nuclear pore"/>
    <property type="evidence" value="ECO:0007669"/>
    <property type="project" value="TreeGrafter"/>
</dbReference>
<dbReference type="Pfam" id="PF25785">
    <property type="entry name" value="TPR"/>
    <property type="match status" value="1"/>
</dbReference>
<feature type="domain" description="NUA/TPR/MLP1-2-like" evidence="10">
    <location>
        <begin position="470"/>
        <end position="567"/>
    </location>
</feature>
<feature type="compositionally biased region" description="Basic and acidic residues" evidence="7">
    <location>
        <begin position="1449"/>
        <end position="1466"/>
    </location>
</feature>
<feature type="compositionally biased region" description="Basic and acidic residues" evidence="7">
    <location>
        <begin position="921"/>
        <end position="934"/>
    </location>
</feature>
<feature type="coiled-coil region" evidence="6">
    <location>
        <begin position="111"/>
        <end position="201"/>
    </location>
</feature>
<feature type="coiled-coil region" evidence="6">
    <location>
        <begin position="1365"/>
        <end position="1406"/>
    </location>
</feature>
<keyword evidence="12" id="KW-1185">Reference proteome</keyword>
<feature type="coiled-coil region" evidence="6">
    <location>
        <begin position="1116"/>
        <end position="1157"/>
    </location>
</feature>
<evidence type="ECO:0000259" key="10">
    <source>
        <dbReference type="Pfam" id="PF25785"/>
    </source>
</evidence>
<dbReference type="EMBL" id="VSWD01000010">
    <property type="protein sequence ID" value="KAK3089218.1"/>
    <property type="molecule type" value="Genomic_DNA"/>
</dbReference>
<reference evidence="11" key="1">
    <citation type="submission" date="2019-08" db="EMBL/GenBank/DDBJ databases">
        <title>The improved chromosome-level genome for the pearl oyster Pinctada fucata martensii using PacBio sequencing and Hi-C.</title>
        <authorList>
            <person name="Zheng Z."/>
        </authorList>
    </citation>
    <scope>NUCLEOTIDE SEQUENCE</scope>
    <source>
        <strain evidence="11">ZZ-2019</strain>
        <tissue evidence="11">Adductor muscle</tissue>
    </source>
</reference>
<dbReference type="GO" id="GO:0005643">
    <property type="term" value="C:nuclear pore"/>
    <property type="evidence" value="ECO:0007669"/>
    <property type="project" value="TreeGrafter"/>
</dbReference>
<dbReference type="Pfam" id="PF07926">
    <property type="entry name" value="TPR_MLP1_2"/>
    <property type="match status" value="1"/>
</dbReference>
<feature type="domain" description="Nucleoprotein TPR/MPL1" evidence="9">
    <location>
        <begin position="174"/>
        <end position="251"/>
    </location>
</feature>
<comment type="subcellular location">
    <subcellularLocation>
        <location evidence="1">Nucleus</location>
    </subcellularLocation>
</comment>
<feature type="compositionally biased region" description="Polar residues" evidence="7">
    <location>
        <begin position="1511"/>
        <end position="1538"/>
    </location>
</feature>
<accession>A0AA89BVQ8</accession>
<evidence type="ECO:0000259" key="8">
    <source>
        <dbReference type="Pfam" id="PF07926"/>
    </source>
</evidence>
<dbReference type="GO" id="GO:1901673">
    <property type="term" value="P:regulation of mitotic spindle assembly"/>
    <property type="evidence" value="ECO:0007669"/>
    <property type="project" value="TreeGrafter"/>
</dbReference>
<feature type="region of interest" description="Disordered" evidence="7">
    <location>
        <begin position="1847"/>
        <end position="2037"/>
    </location>
</feature>
<dbReference type="PANTHER" id="PTHR18898:SF2">
    <property type="entry name" value="NUCLEOPROTEIN TPR"/>
    <property type="match status" value="1"/>
</dbReference>
<evidence type="ECO:0000259" key="9">
    <source>
        <dbReference type="Pfam" id="PF25481"/>
    </source>
</evidence>
<feature type="compositionally biased region" description="Low complexity" evidence="7">
    <location>
        <begin position="1611"/>
        <end position="1620"/>
    </location>
</feature>
<keyword evidence="4 6" id="KW-0175">Coiled coil</keyword>
<sequence>MAGAGVLSDVRLNSNEISSIPVDVRVKIERYITNRTSQFDDLRTKHERLLVSSEQQYLEVDSKLQAITSKLESKTAQFEELQTDHSKLVETFKSCEGKLKSYQEAEESNLARKLAKDNELLESEKRDLTLLVEKKNKEIENLNDEWKRLTEQVSKSENAKVEAQVKLSEVQSQFVSVESQNRMLQQNVDQIQKQLDWLNKDLSTKTKELYNTRQEQSSKLLDIQSQLQLKTEEVSHLQNTVETLTNTNKEQAKKIENYIKKLEDAKYMQIQSEEQYRQELDGRKRLGELYKTSATEAENKVDELTRAVEELRKLLKDASTAYTDLEEEKKTAEEQLKIEISQKETAIQKLNQELVNANDLIQEARSRGASAEQVESLFPTAAATSKLLKSGMTLTQIYNEYVQASEALLLEKEENQRLNQDLNDIIAEIEEKAPILRKQKEDYENAVHSVEQLSKQLDAAMLDCQNYRTEADQTTRKYNMMQRENHRLQQQTVDLSKQVQYLVKEIEEVRGGRVINKREISSSDVTSSSHVITEDLVTFGSIEELHEQNKALLQTIRQLNEKKKEDETLATESRTKELKDQLDRSLKEVQELRSARERQADLVKGLVNQRDMYRVLLQQKGEEVIETLHTPKRQSLGNVSIESPGMERSIEEKAKALQQLQEDFDSYKTEMKENQKMLNDQIGKLQNQVSDMRVQNMQLSSQLDFSGERYKVLQSNADNYRKEIGALREKEKKLSTSIAKHEQTINTLRQDLLKVQENAARAEAQCQNLKIEKELMRSAEQRMICELENARKTQASQSMVMANLQSIQNSLERSEFDTKTRYTNQIEKLEMEIKSLQRKIEKEEGEREALKTCYESQIKNMRRQNEAEQKSHQIDRSNLTSAHKEIESLKAQTTALEMKLSDASKQKVSDPLVRSDSSMNVDKEEVKNLKTELEDSRREVHNLTEQLTQCRQHKQEYMELANNLQGAIDNEAEMTKNAQARLQAAEEDQDSMRSSMQILEKHKQQIQEENKKESEENHKMIADLRRERSKIQGELQEAIQNLSEANSQASAAREDCSRQSQLAAEAQDKYQRELMLHAADVEALTTVKKQLEEFNTKFSMEQETRQKAESSLSECKESWEEQEKIYKQEIEKLEIRCQDLNKQNNIVHDQMEKMSREVMSIQQAVTRQDNVGISADTSFSEDSSKSSEQLLEVVKYVLEKNNWWVKGTEGGRFLRREKEIAESRLEVIQAESNTFKQRYERIEKELQEVTKTLTEEQVKAQTNLQTAAQHTELMRKVENLNILTDSNKLLREDNERLEQLKQELEAKVKKLESDINPLQLKIRDITAQRDAIVDERETLKGEVQRWKSRTNHLIEQANKTDPEEHKKLQQEKERISKELKSANEEIQKLKAEISRLNTNVNSAHKTIGTLRQETEEKNADIEEKNKTIFQLKKIGRKYKEQAETCGKELEETKQQLESAKESKEDPAQNTAVIERHTAPIREELEAAEKERDKAKQQLEKQTEEWNKTKEQVTQLEQESQAAVPSITVTDEHANTTAVPQDGEKMEEDTETPEVVTVSESGASQAVSARESQSCVGPSDSVMSTTSEVTPMPSASTTSTESQEVISDSIPEESTPVVTEEPSQDSNAIIILESDEEEYGEEEPEEEEEGDEEDYEEVGDDEDDDQEDYEEDEDDNDTSGEVSESQQDLTAQTQEFDDYSVVVVEDDNEGDVESQQDNTPVSPQRPVTTAASNLFTMRPATGMQPIERQTSITRQLTPFIIGSHAGFEDGEDGIVPSTPTLCIPNRGDGYAEVVRYVSFTWATALPMCPIRDLHLAALADQAQSQSELAQLASQGGMDDTRMDLSQLEEGTGRSVPSTPLHSSAPTSIITEGTVESKLAARPDDALTEATPSTSEGETQGETEPQSERPEEGVEVEEELVGVEELEDTMDSGNKVDSATAEKDEDAEDSTPQPEKSEQSEKPKIQPIVWESSSSSSPSSSIQPSQSFRGRQTAIRGSGIPQRGMRQHRGGFQRMRSPVPRQRGARGGRGGGMYRPPMF</sequence>
<feature type="coiled-coil region" evidence="6">
    <location>
        <begin position="294"/>
        <end position="367"/>
    </location>
</feature>
<feature type="compositionally biased region" description="Low complexity" evidence="7">
    <location>
        <begin position="1970"/>
        <end position="1985"/>
    </location>
</feature>
<evidence type="ECO:0000256" key="7">
    <source>
        <dbReference type="SAM" id="MobiDB-lite"/>
    </source>
</evidence>
<feature type="coiled-coil region" evidence="6">
    <location>
        <begin position="1225"/>
        <end position="1321"/>
    </location>
</feature>
<feature type="coiled-coil region" evidence="6">
    <location>
        <begin position="227"/>
        <end position="261"/>
    </location>
</feature>
<feature type="compositionally biased region" description="Acidic residues" evidence="7">
    <location>
        <begin position="1911"/>
        <end position="1928"/>
    </location>
</feature>
<keyword evidence="5" id="KW-0539">Nucleus</keyword>
<evidence type="ECO:0000256" key="1">
    <source>
        <dbReference type="ARBA" id="ARBA00004123"/>
    </source>
</evidence>
<feature type="compositionally biased region" description="Basic and acidic residues" evidence="7">
    <location>
        <begin position="1473"/>
        <end position="1510"/>
    </location>
</feature>
<evidence type="ECO:0000256" key="4">
    <source>
        <dbReference type="ARBA" id="ARBA00023054"/>
    </source>
</evidence>
<evidence type="ECO:0000313" key="11">
    <source>
        <dbReference type="EMBL" id="KAK3089218.1"/>
    </source>
</evidence>
<protein>
    <recommendedName>
        <fullName evidence="3">Nucleoprotein TPR</fullName>
    </recommendedName>
</protein>
<dbReference type="InterPro" id="IPR057577">
    <property type="entry name" value="Nucleoprot-TPR/MLP1_dom"/>
</dbReference>
<evidence type="ECO:0000256" key="6">
    <source>
        <dbReference type="SAM" id="Coils"/>
    </source>
</evidence>
<feature type="compositionally biased region" description="Basic and acidic residues" evidence="7">
    <location>
        <begin position="1953"/>
        <end position="1962"/>
    </location>
</feature>
<feature type="compositionally biased region" description="Polar residues" evidence="7">
    <location>
        <begin position="1560"/>
        <end position="1605"/>
    </location>
</feature>
<dbReference type="Proteomes" id="UP001186944">
    <property type="component" value="Unassembled WGS sequence"/>
</dbReference>
<dbReference type="InterPro" id="IPR012929">
    <property type="entry name" value="Nucleoprot-TPR/MLP1-2_dom"/>
</dbReference>
<dbReference type="Pfam" id="PF25481">
    <property type="entry name" value="Nucleoprot-TPR"/>
    <property type="match status" value="1"/>
</dbReference>
<feature type="coiled-coil region" evidence="6">
    <location>
        <begin position="650"/>
        <end position="779"/>
    </location>
</feature>
<dbReference type="GO" id="GO:0034399">
    <property type="term" value="C:nuclear periphery"/>
    <property type="evidence" value="ECO:0007669"/>
    <property type="project" value="UniProtKB-ARBA"/>
</dbReference>
<feature type="region of interest" description="Disordered" evidence="7">
    <location>
        <begin position="907"/>
        <end position="934"/>
    </location>
</feature>
<comment type="similarity">
    <text evidence="2">Belongs to the TPR family.</text>
</comment>
<comment type="caution">
    <text evidence="11">The sequence shown here is derived from an EMBL/GenBank/DDBJ whole genome shotgun (WGS) entry which is preliminary data.</text>
</comment>
<feature type="domain" description="Nucleoprotein TPR/MLP1-2" evidence="8">
    <location>
        <begin position="1027"/>
        <end position="1154"/>
    </location>
</feature>
<feature type="compositionally biased region" description="Acidic residues" evidence="7">
    <location>
        <begin position="1632"/>
        <end position="1677"/>
    </location>
</feature>
<feature type="compositionally biased region" description="Low complexity" evidence="7">
    <location>
        <begin position="1889"/>
        <end position="1902"/>
    </location>
</feature>
<organism evidence="11 12">
    <name type="scientific">Pinctada imbricata</name>
    <name type="common">Atlantic pearl-oyster</name>
    <name type="synonym">Pinctada martensii</name>
    <dbReference type="NCBI Taxonomy" id="66713"/>
    <lineage>
        <taxon>Eukaryota</taxon>
        <taxon>Metazoa</taxon>
        <taxon>Spiralia</taxon>
        <taxon>Lophotrochozoa</taxon>
        <taxon>Mollusca</taxon>
        <taxon>Bivalvia</taxon>
        <taxon>Autobranchia</taxon>
        <taxon>Pteriomorphia</taxon>
        <taxon>Pterioida</taxon>
        <taxon>Pterioidea</taxon>
        <taxon>Pteriidae</taxon>
        <taxon>Pinctada</taxon>
    </lineage>
</organism>
<feature type="compositionally biased region" description="Polar residues" evidence="7">
    <location>
        <begin position="1678"/>
        <end position="1693"/>
    </location>
</feature>
<evidence type="ECO:0000313" key="12">
    <source>
        <dbReference type="Proteomes" id="UP001186944"/>
    </source>
</evidence>
<feature type="coiled-coil region" evidence="6">
    <location>
        <begin position="542"/>
        <end position="595"/>
    </location>
</feature>
<proteinExistence type="inferred from homology"/>
<evidence type="ECO:0000256" key="5">
    <source>
        <dbReference type="ARBA" id="ARBA00023242"/>
    </source>
</evidence>